<keyword evidence="2" id="KW-1133">Transmembrane helix</keyword>
<dbReference type="AlphaFoldDB" id="A0A1G4B4X3"/>
<feature type="transmembrane region" description="Helical" evidence="2">
    <location>
        <begin position="122"/>
        <end position="141"/>
    </location>
</feature>
<dbReference type="EMBL" id="MJBS01000069">
    <property type="protein sequence ID" value="OHE96479.1"/>
    <property type="molecule type" value="Genomic_DNA"/>
</dbReference>
<evidence type="ECO:0000313" key="4">
    <source>
        <dbReference type="Proteomes" id="UP000176998"/>
    </source>
</evidence>
<evidence type="ECO:0000256" key="2">
    <source>
        <dbReference type="SAM" id="Phobius"/>
    </source>
</evidence>
<accession>A0A1G4B4X3</accession>
<keyword evidence="2" id="KW-0472">Membrane</keyword>
<reference evidence="3 4" key="1">
    <citation type="submission" date="2016-09" db="EMBL/GenBank/DDBJ databases">
        <authorList>
            <person name="Capua I."/>
            <person name="De Benedictis P."/>
            <person name="Joannis T."/>
            <person name="Lombin L.H."/>
            <person name="Cattoli G."/>
        </authorList>
    </citation>
    <scope>NUCLEOTIDE SEQUENCE [LARGE SCALE GENOMIC DNA]</scope>
    <source>
        <strain evidence="3 4">IMI 309357</strain>
    </source>
</reference>
<dbReference type="GeneID" id="34561385"/>
<dbReference type="RefSeq" id="XP_022473636.1">
    <property type="nucleotide sequence ID" value="XM_022619875.1"/>
</dbReference>
<name>A0A1G4B4X3_9PEZI</name>
<dbReference type="Proteomes" id="UP000176998">
    <property type="component" value="Unassembled WGS sequence"/>
</dbReference>
<feature type="compositionally biased region" description="Low complexity" evidence="1">
    <location>
        <begin position="71"/>
        <end position="84"/>
    </location>
</feature>
<evidence type="ECO:0000256" key="1">
    <source>
        <dbReference type="SAM" id="MobiDB-lite"/>
    </source>
</evidence>
<keyword evidence="2" id="KW-0812">Transmembrane</keyword>
<organism evidence="3 4">
    <name type="scientific">Colletotrichum orchidophilum</name>
    <dbReference type="NCBI Taxonomy" id="1209926"/>
    <lineage>
        <taxon>Eukaryota</taxon>
        <taxon>Fungi</taxon>
        <taxon>Dikarya</taxon>
        <taxon>Ascomycota</taxon>
        <taxon>Pezizomycotina</taxon>
        <taxon>Sordariomycetes</taxon>
        <taxon>Hypocreomycetidae</taxon>
        <taxon>Glomerellales</taxon>
        <taxon>Glomerellaceae</taxon>
        <taxon>Colletotrichum</taxon>
    </lineage>
</organism>
<gene>
    <name evidence="3" type="ORF">CORC01_08242</name>
</gene>
<evidence type="ECO:0000313" key="3">
    <source>
        <dbReference type="EMBL" id="OHE96479.1"/>
    </source>
</evidence>
<feature type="region of interest" description="Disordered" evidence="1">
    <location>
        <begin position="62"/>
        <end position="84"/>
    </location>
</feature>
<protein>
    <submittedName>
        <fullName evidence="3">Uncharacterized protein</fullName>
    </submittedName>
</protein>
<feature type="transmembrane region" description="Helical" evidence="2">
    <location>
        <begin position="40"/>
        <end position="57"/>
    </location>
</feature>
<proteinExistence type="predicted"/>
<sequence>MNEKKGVYERTYLARTPRNPYNITTPLPSLFDRITRTPEPLSLLFLLLLALLALLTLPPSPRLPRRPPTDLPSTPTSSPFTPSETTITITSTTLHHLKTTTIFLPTPPTPISIQTRFRIRGTITPIIIVVIIIPTTAAAHINPFINNPVVIKTNHLAPDTTISDPNPSSMPKVLLRPQSNNGVVNDPSDLVAVRRSHLHRNGASNFRSIASGNVVESSKVVQSQADL</sequence>
<comment type="caution">
    <text evidence="3">The sequence shown here is derived from an EMBL/GenBank/DDBJ whole genome shotgun (WGS) entry which is preliminary data.</text>
</comment>
<keyword evidence="4" id="KW-1185">Reference proteome</keyword>